<evidence type="ECO:0000256" key="8">
    <source>
        <dbReference type="ARBA" id="ARBA00022989"/>
    </source>
</evidence>
<dbReference type="PANTHER" id="PTHR24223">
    <property type="entry name" value="ATP-BINDING CASSETTE SUB-FAMILY C"/>
    <property type="match status" value="1"/>
</dbReference>
<proteinExistence type="inferred from homology"/>
<dbReference type="Gene3D" id="1.20.1560.10">
    <property type="entry name" value="ABC transporter type 1, transmembrane domain"/>
    <property type="match status" value="1"/>
</dbReference>
<dbReference type="InterPro" id="IPR003593">
    <property type="entry name" value="AAA+_ATPase"/>
</dbReference>
<evidence type="ECO:0000313" key="12">
    <source>
        <dbReference type="EMBL" id="CAD6196014.1"/>
    </source>
</evidence>
<dbReference type="GO" id="GO:0005524">
    <property type="term" value="F:ATP binding"/>
    <property type="evidence" value="ECO:0007669"/>
    <property type="project" value="UniProtKB-KW"/>
</dbReference>
<dbReference type="SUPFAM" id="SSF52540">
    <property type="entry name" value="P-loop containing nucleoside triphosphate hydrolases"/>
    <property type="match status" value="1"/>
</dbReference>
<dbReference type="GO" id="GO:0016887">
    <property type="term" value="F:ATP hydrolysis activity"/>
    <property type="evidence" value="ECO:0007669"/>
    <property type="project" value="InterPro"/>
</dbReference>
<dbReference type="OrthoDB" id="6500128at2759"/>
<keyword evidence="3" id="KW-0813">Transport</keyword>
<sequence>MGNRWLATRLELLGNTTVLLASLCTTFSTKYFGLSAGMAGLSVSYALSITEVLNMAVRMMSEMETNIVSIERVKEYQAIEQEAKWEGETELPKDWPEKGEIQFENYAMRYREDLPKVLKNIDLKISGGEKIGIIGRTGSGKSSLTMALYRMIKATEGEIKIDGIPTDSLGLHQLRKKMIIIPQEPVVFSGTLRFNLDPFNEKHDDEIWKALDVCQLKEFASSGTGKLDRHIAEGGKNMSMGERQLLCLCRAVLRGGRIVILDEATASVDAVTDGVVQRAVRTHFPTSTTLAIAHRLDTIADSDRILVLDDGHVAEFDTPSNLLRNP</sequence>
<comment type="caution">
    <text evidence="12">The sequence shown here is derived from an EMBL/GenBank/DDBJ whole genome shotgun (WGS) entry which is preliminary data.</text>
</comment>
<organism evidence="12 13">
    <name type="scientific">Caenorhabditis auriculariae</name>
    <dbReference type="NCBI Taxonomy" id="2777116"/>
    <lineage>
        <taxon>Eukaryota</taxon>
        <taxon>Metazoa</taxon>
        <taxon>Ecdysozoa</taxon>
        <taxon>Nematoda</taxon>
        <taxon>Chromadorea</taxon>
        <taxon>Rhabditida</taxon>
        <taxon>Rhabditina</taxon>
        <taxon>Rhabditomorpha</taxon>
        <taxon>Rhabditoidea</taxon>
        <taxon>Rhabditidae</taxon>
        <taxon>Peloderinae</taxon>
        <taxon>Caenorhabditis</taxon>
    </lineage>
</organism>
<accession>A0A8S1HLS0</accession>
<dbReference type="AlphaFoldDB" id="A0A8S1HLS0"/>
<dbReference type="CDD" id="cd03244">
    <property type="entry name" value="ABCC_MRP_domain2"/>
    <property type="match status" value="1"/>
</dbReference>
<evidence type="ECO:0000256" key="6">
    <source>
        <dbReference type="ARBA" id="ARBA00022741"/>
    </source>
</evidence>
<dbReference type="InterPro" id="IPR027417">
    <property type="entry name" value="P-loop_NTPase"/>
</dbReference>
<evidence type="ECO:0000313" key="13">
    <source>
        <dbReference type="Proteomes" id="UP000835052"/>
    </source>
</evidence>
<dbReference type="Gene3D" id="3.40.50.300">
    <property type="entry name" value="P-loop containing nucleotide triphosphate hydrolases"/>
    <property type="match status" value="1"/>
</dbReference>
<keyword evidence="8 10" id="KW-1133">Transmembrane helix</keyword>
<keyword evidence="7" id="KW-0067">ATP-binding</keyword>
<dbReference type="PANTHER" id="PTHR24223:SF415">
    <property type="entry name" value="FI20190P1"/>
    <property type="match status" value="1"/>
</dbReference>
<evidence type="ECO:0000256" key="5">
    <source>
        <dbReference type="ARBA" id="ARBA00022737"/>
    </source>
</evidence>
<dbReference type="Proteomes" id="UP000835052">
    <property type="component" value="Unassembled WGS sequence"/>
</dbReference>
<feature type="transmembrane region" description="Helical" evidence="10">
    <location>
        <begin position="38"/>
        <end position="57"/>
    </location>
</feature>
<dbReference type="SMART" id="SM00382">
    <property type="entry name" value="AAA"/>
    <property type="match status" value="1"/>
</dbReference>
<evidence type="ECO:0000256" key="3">
    <source>
        <dbReference type="ARBA" id="ARBA00022448"/>
    </source>
</evidence>
<dbReference type="PROSITE" id="PS50893">
    <property type="entry name" value="ABC_TRANSPORTER_2"/>
    <property type="match status" value="1"/>
</dbReference>
<feature type="domain" description="ABC transporter" evidence="11">
    <location>
        <begin position="101"/>
        <end position="326"/>
    </location>
</feature>
<evidence type="ECO:0000256" key="1">
    <source>
        <dbReference type="ARBA" id="ARBA00004127"/>
    </source>
</evidence>
<keyword evidence="9 10" id="KW-0472">Membrane</keyword>
<dbReference type="InterPro" id="IPR050173">
    <property type="entry name" value="ABC_transporter_C-like"/>
</dbReference>
<name>A0A8S1HLS0_9PELO</name>
<keyword evidence="6" id="KW-0547">Nucleotide-binding</keyword>
<dbReference type="InterPro" id="IPR036640">
    <property type="entry name" value="ABC1_TM_sf"/>
</dbReference>
<dbReference type="InterPro" id="IPR003439">
    <property type="entry name" value="ABC_transporter-like_ATP-bd"/>
</dbReference>
<protein>
    <recommendedName>
        <fullName evidence="11">ABC transporter domain-containing protein</fullName>
    </recommendedName>
</protein>
<dbReference type="SUPFAM" id="SSF90123">
    <property type="entry name" value="ABC transporter transmembrane region"/>
    <property type="match status" value="1"/>
</dbReference>
<dbReference type="GO" id="GO:0016020">
    <property type="term" value="C:membrane"/>
    <property type="evidence" value="ECO:0007669"/>
    <property type="project" value="InterPro"/>
</dbReference>
<evidence type="ECO:0000256" key="7">
    <source>
        <dbReference type="ARBA" id="ARBA00022840"/>
    </source>
</evidence>
<evidence type="ECO:0000259" key="11">
    <source>
        <dbReference type="PROSITE" id="PS50893"/>
    </source>
</evidence>
<evidence type="ECO:0000256" key="9">
    <source>
        <dbReference type="ARBA" id="ARBA00023136"/>
    </source>
</evidence>
<evidence type="ECO:0000256" key="10">
    <source>
        <dbReference type="SAM" id="Phobius"/>
    </source>
</evidence>
<keyword evidence="5" id="KW-0677">Repeat</keyword>
<evidence type="ECO:0000256" key="4">
    <source>
        <dbReference type="ARBA" id="ARBA00022692"/>
    </source>
</evidence>
<comment type="subcellular location">
    <subcellularLocation>
        <location evidence="1">Endomembrane system</location>
        <topology evidence="1">Multi-pass membrane protein</topology>
    </subcellularLocation>
</comment>
<reference evidence="12" key="1">
    <citation type="submission" date="2020-10" db="EMBL/GenBank/DDBJ databases">
        <authorList>
            <person name="Kikuchi T."/>
        </authorList>
    </citation>
    <scope>NUCLEOTIDE SEQUENCE</scope>
    <source>
        <strain evidence="12">NKZ352</strain>
    </source>
</reference>
<dbReference type="Pfam" id="PF00005">
    <property type="entry name" value="ABC_tran"/>
    <property type="match status" value="1"/>
</dbReference>
<comment type="similarity">
    <text evidence="2">Belongs to the ABC transporter superfamily. ABCC family. Conjugate transporter (TC 3.A.1.208) subfamily.</text>
</comment>
<dbReference type="GO" id="GO:0012505">
    <property type="term" value="C:endomembrane system"/>
    <property type="evidence" value="ECO:0007669"/>
    <property type="project" value="UniProtKB-SubCell"/>
</dbReference>
<keyword evidence="13" id="KW-1185">Reference proteome</keyword>
<keyword evidence="4 10" id="KW-0812">Transmembrane</keyword>
<dbReference type="FunFam" id="3.40.50.300:FF:000074">
    <property type="entry name" value="Multidrug resistance-associated protein 5 isoform 1"/>
    <property type="match status" value="1"/>
</dbReference>
<evidence type="ECO:0000256" key="2">
    <source>
        <dbReference type="ARBA" id="ARBA00009726"/>
    </source>
</evidence>
<dbReference type="GO" id="GO:0042626">
    <property type="term" value="F:ATPase-coupled transmembrane transporter activity"/>
    <property type="evidence" value="ECO:0007669"/>
    <property type="project" value="TreeGrafter"/>
</dbReference>
<gene>
    <name evidence="12" type="ORF">CAUJ_LOCUS11931</name>
</gene>
<dbReference type="EMBL" id="CAJGYM010000065">
    <property type="protein sequence ID" value="CAD6196014.1"/>
    <property type="molecule type" value="Genomic_DNA"/>
</dbReference>